<dbReference type="GO" id="GO:0006396">
    <property type="term" value="P:RNA processing"/>
    <property type="evidence" value="ECO:0007669"/>
    <property type="project" value="UniProtKB-ARBA"/>
</dbReference>
<dbReference type="Gene3D" id="3.30.2350.10">
    <property type="entry name" value="Pseudouridine synthase"/>
    <property type="match status" value="1"/>
</dbReference>
<dbReference type="Proteomes" id="UP000280696">
    <property type="component" value="Unassembled WGS sequence"/>
</dbReference>
<reference evidence="7 8" key="1">
    <citation type="submission" date="2018-09" db="EMBL/GenBank/DDBJ databases">
        <title>Murine metabolic-syndrome-specific gut microbial biobank.</title>
        <authorList>
            <person name="Liu C."/>
        </authorList>
    </citation>
    <scope>NUCLEOTIDE SEQUENCE [LARGE SCALE GENOMIC DNA]</scope>
    <source>
        <strain evidence="7 8">0.1xD8-82</strain>
    </source>
</reference>
<dbReference type="Pfam" id="PF00849">
    <property type="entry name" value="PseudoU_synth_2"/>
    <property type="match status" value="1"/>
</dbReference>
<dbReference type="InterPro" id="IPR006224">
    <property type="entry name" value="PsdUridine_synth_RluA-like_CS"/>
</dbReference>
<dbReference type="InterPro" id="IPR020103">
    <property type="entry name" value="PsdUridine_synth_cat_dom_sf"/>
</dbReference>
<keyword evidence="3" id="KW-0413">Isomerase</keyword>
<sequence>MGVNMKKNIIYEDKHIIIVYKPAGIATQTARVSQQDMVSELKNYLAKKPEYKDKKEPYLGLVHRLDQPVSGLLVFSKTRQASGELSRQITNGQLQKYYYAVVYGKPQHKHGTLTDYICKDPKTNLSLVVKEDFPQAKKAVLEYKFIKTLLAFDENADLEKFEEVSHFGEVSLVEINLITGRHHQIRAQMSHAGMPLLGDAKYGSDLSKELSRKTGCKDIALCAYKLTFFHPVSGKKVTFEKHPEGEIFFPFFSSVI</sequence>
<organism evidence="7 8">
    <name type="scientific">Parablautia intestinalis</name>
    <dbReference type="NCBI Taxonomy" id="2320100"/>
    <lineage>
        <taxon>Bacteria</taxon>
        <taxon>Bacillati</taxon>
        <taxon>Bacillota</taxon>
        <taxon>Clostridia</taxon>
        <taxon>Lachnospirales</taxon>
        <taxon>Lachnospiraceae</taxon>
        <taxon>Parablautia</taxon>
    </lineage>
</organism>
<dbReference type="InterPro" id="IPR006145">
    <property type="entry name" value="PsdUridine_synth_RsuA/RluA"/>
</dbReference>
<gene>
    <name evidence="7" type="ORF">D7V94_07685</name>
</gene>
<evidence type="ECO:0000256" key="2">
    <source>
        <dbReference type="ARBA" id="ARBA00010876"/>
    </source>
</evidence>
<dbReference type="OrthoDB" id="9807829at2"/>
<dbReference type="CDD" id="cd02869">
    <property type="entry name" value="PseudoU_synth_RluA_like"/>
    <property type="match status" value="1"/>
</dbReference>
<keyword evidence="8" id="KW-1185">Reference proteome</keyword>
<evidence type="ECO:0000259" key="6">
    <source>
        <dbReference type="Pfam" id="PF00849"/>
    </source>
</evidence>
<dbReference type="GO" id="GO:0003723">
    <property type="term" value="F:RNA binding"/>
    <property type="evidence" value="ECO:0007669"/>
    <property type="project" value="InterPro"/>
</dbReference>
<feature type="domain" description="Pseudouridine synthase RsuA/RluA-like" evidence="6">
    <location>
        <begin position="15"/>
        <end position="191"/>
    </location>
</feature>
<evidence type="ECO:0000256" key="4">
    <source>
        <dbReference type="ARBA" id="ARBA00031870"/>
    </source>
</evidence>
<dbReference type="GO" id="GO:0009982">
    <property type="term" value="F:pseudouridine synthase activity"/>
    <property type="evidence" value="ECO:0007669"/>
    <property type="project" value="InterPro"/>
</dbReference>
<evidence type="ECO:0000256" key="1">
    <source>
        <dbReference type="ARBA" id="ARBA00000073"/>
    </source>
</evidence>
<dbReference type="SUPFAM" id="SSF55120">
    <property type="entry name" value="Pseudouridine synthase"/>
    <property type="match status" value="1"/>
</dbReference>
<protein>
    <recommendedName>
        <fullName evidence="4">RNA pseudouridylate synthase</fullName>
    </recommendedName>
    <alternativeName>
        <fullName evidence="5">RNA-uridine isomerase</fullName>
    </alternativeName>
</protein>
<dbReference type="GO" id="GO:0140098">
    <property type="term" value="F:catalytic activity, acting on RNA"/>
    <property type="evidence" value="ECO:0007669"/>
    <property type="project" value="UniProtKB-ARBA"/>
</dbReference>
<dbReference type="InterPro" id="IPR050188">
    <property type="entry name" value="RluA_PseudoU_synthase"/>
</dbReference>
<dbReference type="PROSITE" id="PS01129">
    <property type="entry name" value="PSI_RLU"/>
    <property type="match status" value="1"/>
</dbReference>
<comment type="catalytic activity">
    <reaction evidence="1">
        <text>a uridine in RNA = a pseudouridine in RNA</text>
        <dbReference type="Rhea" id="RHEA:48348"/>
        <dbReference type="Rhea" id="RHEA-COMP:12068"/>
        <dbReference type="Rhea" id="RHEA-COMP:12069"/>
        <dbReference type="ChEBI" id="CHEBI:65314"/>
        <dbReference type="ChEBI" id="CHEBI:65315"/>
    </reaction>
</comment>
<comment type="caution">
    <text evidence="7">The sequence shown here is derived from an EMBL/GenBank/DDBJ whole genome shotgun (WGS) entry which is preliminary data.</text>
</comment>
<evidence type="ECO:0000313" key="7">
    <source>
        <dbReference type="EMBL" id="RKI91958.1"/>
    </source>
</evidence>
<dbReference type="EMBL" id="RAYQ01000006">
    <property type="protein sequence ID" value="RKI91958.1"/>
    <property type="molecule type" value="Genomic_DNA"/>
</dbReference>
<accession>A0A3A9AKU8</accession>
<dbReference type="PANTHER" id="PTHR21600:SF83">
    <property type="entry name" value="PSEUDOURIDYLATE SYNTHASE RPUSD4, MITOCHONDRIAL"/>
    <property type="match status" value="1"/>
</dbReference>
<name>A0A3A9AKU8_9FIRM</name>
<dbReference type="GO" id="GO:0001522">
    <property type="term" value="P:pseudouridine synthesis"/>
    <property type="evidence" value="ECO:0007669"/>
    <property type="project" value="InterPro"/>
</dbReference>
<evidence type="ECO:0000256" key="5">
    <source>
        <dbReference type="ARBA" id="ARBA00033164"/>
    </source>
</evidence>
<dbReference type="AlphaFoldDB" id="A0A3A9AKU8"/>
<evidence type="ECO:0000313" key="8">
    <source>
        <dbReference type="Proteomes" id="UP000280696"/>
    </source>
</evidence>
<comment type="similarity">
    <text evidence="2">Belongs to the pseudouridine synthase RluA family.</text>
</comment>
<proteinExistence type="inferred from homology"/>
<dbReference type="PANTHER" id="PTHR21600">
    <property type="entry name" value="MITOCHONDRIAL RNA PSEUDOURIDINE SYNTHASE"/>
    <property type="match status" value="1"/>
</dbReference>
<evidence type="ECO:0000256" key="3">
    <source>
        <dbReference type="ARBA" id="ARBA00023235"/>
    </source>
</evidence>